<dbReference type="OrthoDB" id="2015280at2759"/>
<keyword evidence="7" id="KW-0812">Transmembrane</keyword>
<dbReference type="EMBL" id="PKPP01001158">
    <property type="protein sequence ID" value="PWA85093.1"/>
    <property type="molecule type" value="Genomic_DNA"/>
</dbReference>
<sequence>MANIRVGGRRQELGKREYGIFGVAAAMIIVFTFSYIITSSSPPPDLPHLHADSDFVPLTLLTNAAQRGAYCLDGSVPGYHFQRGYGSGSRRWVLHIEGGGWCNTVASCSFRKDTALGSSKHMEPQVQFSGILSRHPSSNPDFYNWNKVKIRYCDGASFTGHPESEQKLQNDTKLFFRGQLIWEAMMEELLSIGLPNAQEALLSGCSAGGLATLIHCDDFREIMPKDAKVKCLSDAGFFLNEKNVAGKATFQSFYNDVVKLQCFFPQQIVENTKTPVFLVNPTYDFWQIKNILVPGPLDPHDSWYKCQLSIQLCDPEQIQVLQGFRNSFLKAVSEFQQKKDGGMFINSCYIHCQTWISETWHASNSPRINNKFGNKLCSLYFIQLIPGSIQMKHLTDQSHTRFLRGDNLLLTGLLQNQLVIGFLTAKYQNILTAHHILAILLATIWISQAEDFIEDFKTDVFSPLAP</sequence>
<comment type="similarity">
    <text evidence="3 6">Belongs to the pectinacetylesterase family.</text>
</comment>
<accession>A0A2U1PH60</accession>
<dbReference type="PANTHER" id="PTHR21562:SF83">
    <property type="entry name" value="PECTIN ACETYLESTERASE 4"/>
    <property type="match status" value="1"/>
</dbReference>
<evidence type="ECO:0000256" key="5">
    <source>
        <dbReference type="ARBA" id="ARBA00023316"/>
    </source>
</evidence>
<keyword evidence="5 6" id="KW-0961">Cell wall biogenesis/degradation</keyword>
<evidence type="ECO:0000256" key="3">
    <source>
        <dbReference type="ARBA" id="ARBA00005784"/>
    </source>
</evidence>
<evidence type="ECO:0000256" key="6">
    <source>
        <dbReference type="RuleBase" id="RU363114"/>
    </source>
</evidence>
<evidence type="ECO:0000256" key="7">
    <source>
        <dbReference type="SAM" id="Phobius"/>
    </source>
</evidence>
<keyword evidence="6" id="KW-0378">Hydrolase</keyword>
<reference evidence="8 9" key="1">
    <citation type="journal article" date="2018" name="Mol. Plant">
        <title>The genome of Artemisia annua provides insight into the evolution of Asteraceae family and artemisinin biosynthesis.</title>
        <authorList>
            <person name="Shen Q."/>
            <person name="Zhang L."/>
            <person name="Liao Z."/>
            <person name="Wang S."/>
            <person name="Yan T."/>
            <person name="Shi P."/>
            <person name="Liu M."/>
            <person name="Fu X."/>
            <person name="Pan Q."/>
            <person name="Wang Y."/>
            <person name="Lv Z."/>
            <person name="Lu X."/>
            <person name="Zhang F."/>
            <person name="Jiang W."/>
            <person name="Ma Y."/>
            <person name="Chen M."/>
            <person name="Hao X."/>
            <person name="Li L."/>
            <person name="Tang Y."/>
            <person name="Lv G."/>
            <person name="Zhou Y."/>
            <person name="Sun X."/>
            <person name="Brodelius P.E."/>
            <person name="Rose J.K.C."/>
            <person name="Tang K."/>
        </authorList>
    </citation>
    <scope>NUCLEOTIDE SEQUENCE [LARGE SCALE GENOMIC DNA]</scope>
    <source>
        <strain evidence="9">cv. Huhao1</strain>
        <tissue evidence="8">Leaf</tissue>
    </source>
</reference>
<dbReference type="Proteomes" id="UP000245207">
    <property type="component" value="Unassembled WGS sequence"/>
</dbReference>
<evidence type="ECO:0000256" key="1">
    <source>
        <dbReference type="ARBA" id="ARBA00003534"/>
    </source>
</evidence>
<evidence type="ECO:0000313" key="8">
    <source>
        <dbReference type="EMBL" id="PWA85093.1"/>
    </source>
</evidence>
<proteinExistence type="inferred from homology"/>
<name>A0A2U1PH60_ARTAN</name>
<gene>
    <name evidence="8" type="ORF">CTI12_AA153560</name>
</gene>
<dbReference type="STRING" id="35608.A0A2U1PH60"/>
<evidence type="ECO:0000313" key="9">
    <source>
        <dbReference type="Proteomes" id="UP000245207"/>
    </source>
</evidence>
<feature type="transmembrane region" description="Helical" evidence="7">
    <location>
        <begin position="18"/>
        <end position="37"/>
    </location>
</feature>
<keyword evidence="9" id="KW-1185">Reference proteome</keyword>
<dbReference type="AlphaFoldDB" id="A0A2U1PH60"/>
<keyword evidence="6" id="KW-0964">Secreted</keyword>
<keyword evidence="7" id="KW-1133">Transmembrane helix</keyword>
<dbReference type="EC" id="3.1.1.-" evidence="6"/>
<evidence type="ECO:0000256" key="4">
    <source>
        <dbReference type="ARBA" id="ARBA00022512"/>
    </source>
</evidence>
<dbReference type="GO" id="GO:0071555">
    <property type="term" value="P:cell wall organization"/>
    <property type="evidence" value="ECO:0007669"/>
    <property type="project" value="UniProtKB-KW"/>
</dbReference>
<keyword evidence="4 6" id="KW-0134">Cell wall</keyword>
<dbReference type="Pfam" id="PF03283">
    <property type="entry name" value="PAE"/>
    <property type="match status" value="1"/>
</dbReference>
<keyword evidence="7" id="KW-0472">Membrane</keyword>
<dbReference type="PANTHER" id="PTHR21562">
    <property type="entry name" value="NOTUM-RELATED"/>
    <property type="match status" value="1"/>
</dbReference>
<dbReference type="GO" id="GO:0016787">
    <property type="term" value="F:hydrolase activity"/>
    <property type="evidence" value="ECO:0007669"/>
    <property type="project" value="UniProtKB-KW"/>
</dbReference>
<evidence type="ECO:0000256" key="2">
    <source>
        <dbReference type="ARBA" id="ARBA00004191"/>
    </source>
</evidence>
<organism evidence="8 9">
    <name type="scientific">Artemisia annua</name>
    <name type="common">Sweet wormwood</name>
    <dbReference type="NCBI Taxonomy" id="35608"/>
    <lineage>
        <taxon>Eukaryota</taxon>
        <taxon>Viridiplantae</taxon>
        <taxon>Streptophyta</taxon>
        <taxon>Embryophyta</taxon>
        <taxon>Tracheophyta</taxon>
        <taxon>Spermatophyta</taxon>
        <taxon>Magnoliopsida</taxon>
        <taxon>eudicotyledons</taxon>
        <taxon>Gunneridae</taxon>
        <taxon>Pentapetalae</taxon>
        <taxon>asterids</taxon>
        <taxon>campanulids</taxon>
        <taxon>Asterales</taxon>
        <taxon>Asteraceae</taxon>
        <taxon>Asteroideae</taxon>
        <taxon>Anthemideae</taxon>
        <taxon>Artemisiinae</taxon>
        <taxon>Artemisia</taxon>
    </lineage>
</organism>
<protein>
    <recommendedName>
        <fullName evidence="6">Pectin acetylesterase</fullName>
        <ecNumber evidence="6">3.1.1.-</ecNumber>
    </recommendedName>
</protein>
<comment type="function">
    <text evidence="1 6">Hydrolyzes acetyl esters in homogalacturonan regions of pectin. In type I primary cell wall, galacturonic acid residues of pectin can be acetylated at the O-2 and O-3 positions. Decreasing the degree of acetylation of pectin gels in vitro alters their physical properties.</text>
</comment>
<comment type="subcellular location">
    <subcellularLocation>
        <location evidence="2 6">Secreted</location>
        <location evidence="2 6">Cell wall</location>
    </subcellularLocation>
</comment>
<dbReference type="InterPro" id="IPR004963">
    <property type="entry name" value="PAE/NOTUM"/>
</dbReference>
<comment type="caution">
    <text evidence="8">The sequence shown here is derived from an EMBL/GenBank/DDBJ whole genome shotgun (WGS) entry which is preliminary data.</text>
</comment>